<protein>
    <submittedName>
        <fullName evidence="2">Peptidase M14</fullName>
    </submittedName>
</protein>
<dbReference type="Proteomes" id="UP000642809">
    <property type="component" value="Unassembled WGS sequence"/>
</dbReference>
<keyword evidence="3" id="KW-1185">Reference proteome</keyword>
<evidence type="ECO:0000259" key="1">
    <source>
        <dbReference type="Pfam" id="PF00246"/>
    </source>
</evidence>
<accession>A0A8J3G465</accession>
<dbReference type="GO" id="GO:0008270">
    <property type="term" value="F:zinc ion binding"/>
    <property type="evidence" value="ECO:0007669"/>
    <property type="project" value="InterPro"/>
</dbReference>
<dbReference type="GO" id="GO:0006508">
    <property type="term" value="P:proteolysis"/>
    <property type="evidence" value="ECO:0007669"/>
    <property type="project" value="InterPro"/>
</dbReference>
<dbReference type="SUPFAM" id="SSF52317">
    <property type="entry name" value="Class I glutamine amidotransferase-like"/>
    <property type="match status" value="1"/>
</dbReference>
<proteinExistence type="predicted"/>
<feature type="domain" description="Peptidase M14" evidence="1">
    <location>
        <begin position="57"/>
        <end position="268"/>
    </location>
</feature>
<dbReference type="AlphaFoldDB" id="A0A8J3G465"/>
<dbReference type="Pfam" id="PF00246">
    <property type="entry name" value="Peptidase_M14"/>
    <property type="match status" value="1"/>
</dbReference>
<dbReference type="EMBL" id="BMYF01000003">
    <property type="protein sequence ID" value="GHB28627.1"/>
    <property type="molecule type" value="Genomic_DNA"/>
</dbReference>
<reference evidence="2" key="2">
    <citation type="submission" date="2020-09" db="EMBL/GenBank/DDBJ databases">
        <authorList>
            <person name="Sun Q."/>
            <person name="Kim S."/>
        </authorList>
    </citation>
    <scope>NUCLEOTIDE SEQUENCE</scope>
    <source>
        <strain evidence="2">KCTC 23224</strain>
    </source>
</reference>
<reference evidence="2" key="1">
    <citation type="journal article" date="2014" name="Int. J. Syst. Evol. Microbiol.">
        <title>Complete genome sequence of Corynebacterium casei LMG S-19264T (=DSM 44701T), isolated from a smear-ripened cheese.</title>
        <authorList>
            <consortium name="US DOE Joint Genome Institute (JGI-PGF)"/>
            <person name="Walter F."/>
            <person name="Albersmeier A."/>
            <person name="Kalinowski J."/>
            <person name="Ruckert C."/>
        </authorList>
    </citation>
    <scope>NUCLEOTIDE SEQUENCE</scope>
    <source>
        <strain evidence="2">KCTC 23224</strain>
    </source>
</reference>
<dbReference type="InterPro" id="IPR000834">
    <property type="entry name" value="Peptidase_M14"/>
</dbReference>
<dbReference type="InterPro" id="IPR029062">
    <property type="entry name" value="Class_I_gatase-like"/>
</dbReference>
<dbReference type="SUPFAM" id="SSF53187">
    <property type="entry name" value="Zn-dependent exopeptidases"/>
    <property type="match status" value="1"/>
</dbReference>
<organism evidence="2 3">
    <name type="scientific">Mongoliitalea lutea</name>
    <dbReference type="NCBI Taxonomy" id="849756"/>
    <lineage>
        <taxon>Bacteria</taxon>
        <taxon>Pseudomonadati</taxon>
        <taxon>Bacteroidota</taxon>
        <taxon>Cytophagia</taxon>
        <taxon>Cytophagales</taxon>
        <taxon>Cyclobacteriaceae</taxon>
        <taxon>Mongoliitalea</taxon>
    </lineage>
</organism>
<name>A0A8J3G465_9BACT</name>
<evidence type="ECO:0000313" key="3">
    <source>
        <dbReference type="Proteomes" id="UP000642809"/>
    </source>
</evidence>
<comment type="caution">
    <text evidence="2">The sequence shown here is derived from an EMBL/GenBank/DDBJ whole genome shotgun (WGS) entry which is preliminary data.</text>
</comment>
<gene>
    <name evidence="2" type="ORF">GCM10008106_06630</name>
</gene>
<sequence length="845" mass="95303">MKKLLLLILGLNIGLNTLYAQNSYFFPNESFNPSITSPKDFLGYEIGEWHTRYDRLVSYFEHLAQSSPMATIQTVGYTNQLRPLVVLTISNPANIQNLENIRKEHIKLIDPSIPLPDVNSMPAIINLAYSVHGNEPSGGEAAILTAYWLLASNNPLAEEIRNNSVVMIDPAINPDGRDRHSNWANMHKGTPPVANSLDREHNEIWPSGRVNHYWFDLNRDWLPLAQVELQHKLKWYHQWYPNVVGDFHEMGTNSTYFFEPTKPFSSENPVVPRKNYEDINSKFAGYFAKSLDEIGSLYWTKEVFDNSYPGYGSTYPDIQGGLGIVFEQGSSRGHVQESQRGDITFAFTIRNQLKISLATMEAGVKERVYMHRYLREFFETAVTEGGKDKFKAYVFGDLYDDSRNELFLKLLMDHQIKVYENTRDVTVNGKTFTKEKSWVVPTNQAQYRMVRTMFEKVTSFPDSVFYDASAWTMALAYGIPYEGQVTATTGQQLTSIPERKIDFPINDSYVAYLVDWSDYFAPKFLHQLQGKGVHVEVAALPFTAATQAGNRLFPAGSLMIPTAFQSMSPEQLRETLVNAANQSGQKVFATKTGLSQSGIDLGSNNVSAVRVPKVLMLVGQGTSQYEAGEIWHLLDTKVGMPITKMDVSLFSRVNLYDFNTLILPSGSYTMLNTAQLNHLKDWLTRGGTILSLRQSSLWLQSSDITKEEFVQGESKQAEFIPFASRRDAAGAQNIGGNIYMANLDLTHPLAFGYRSEQLPVYRNSTIFMKPSKNPSNTPVRYTNNPLLGGYVSAQNLEKVKQSGSVIVSNVGQGRVIHFIDNPNFRGTWFGTNKLFLNAIFFGDKF</sequence>
<dbReference type="RefSeq" id="WP_189579034.1">
    <property type="nucleotide sequence ID" value="NZ_BMYF01000003.1"/>
</dbReference>
<dbReference type="GO" id="GO:0004181">
    <property type="term" value="F:metallocarboxypeptidase activity"/>
    <property type="evidence" value="ECO:0007669"/>
    <property type="project" value="InterPro"/>
</dbReference>
<dbReference type="Gene3D" id="3.40.630.10">
    <property type="entry name" value="Zn peptidases"/>
    <property type="match status" value="1"/>
</dbReference>
<evidence type="ECO:0000313" key="2">
    <source>
        <dbReference type="EMBL" id="GHB28627.1"/>
    </source>
</evidence>